<evidence type="ECO:0000313" key="2">
    <source>
        <dbReference type="Proteomes" id="UP000683360"/>
    </source>
</evidence>
<comment type="caution">
    <text evidence="1">The sequence shown here is derived from an EMBL/GenBank/DDBJ whole genome shotgun (WGS) entry which is preliminary data.</text>
</comment>
<name>A0A8S3RX53_MYTED</name>
<protein>
    <recommendedName>
        <fullName evidence="3">B box-type domain-containing protein</fullName>
    </recommendedName>
</protein>
<dbReference type="EMBL" id="CAJPWZ010001262">
    <property type="protein sequence ID" value="CAG2211419.1"/>
    <property type="molecule type" value="Genomic_DNA"/>
</dbReference>
<dbReference type="CDD" id="cd19757">
    <property type="entry name" value="Bbox1"/>
    <property type="match status" value="1"/>
</dbReference>
<dbReference type="Pfam" id="PF22586">
    <property type="entry name" value="ANCHR-like_BBOX"/>
    <property type="match status" value="1"/>
</dbReference>
<dbReference type="Gene3D" id="3.30.160.60">
    <property type="entry name" value="Classic Zinc Finger"/>
    <property type="match status" value="1"/>
</dbReference>
<gene>
    <name evidence="1" type="ORF">MEDL_25456</name>
</gene>
<dbReference type="InterPro" id="IPR047153">
    <property type="entry name" value="TRIM45/56/19-like"/>
</dbReference>
<dbReference type="AlphaFoldDB" id="A0A8S3RX53"/>
<keyword evidence="2" id="KW-1185">Reference proteome</keyword>
<evidence type="ECO:0000313" key="1">
    <source>
        <dbReference type="EMBL" id="CAG2211419.1"/>
    </source>
</evidence>
<accession>A0A8S3RX53</accession>
<organism evidence="1 2">
    <name type="scientific">Mytilus edulis</name>
    <name type="common">Blue mussel</name>
    <dbReference type="NCBI Taxonomy" id="6550"/>
    <lineage>
        <taxon>Eukaryota</taxon>
        <taxon>Metazoa</taxon>
        <taxon>Spiralia</taxon>
        <taxon>Lophotrochozoa</taxon>
        <taxon>Mollusca</taxon>
        <taxon>Bivalvia</taxon>
        <taxon>Autobranchia</taxon>
        <taxon>Pteriomorphia</taxon>
        <taxon>Mytilida</taxon>
        <taxon>Mytiloidea</taxon>
        <taxon>Mytilidae</taxon>
        <taxon>Mytilinae</taxon>
        <taxon>Mytilus</taxon>
    </lineage>
</organism>
<reference evidence="1" key="1">
    <citation type="submission" date="2021-03" db="EMBL/GenBank/DDBJ databases">
        <authorList>
            <person name="Bekaert M."/>
        </authorList>
    </citation>
    <scope>NUCLEOTIDE SEQUENCE</scope>
</reference>
<evidence type="ECO:0008006" key="3">
    <source>
        <dbReference type="Google" id="ProtNLM"/>
    </source>
</evidence>
<dbReference type="PANTHER" id="PTHR25462">
    <property type="entry name" value="BONUS, ISOFORM C-RELATED"/>
    <property type="match status" value="1"/>
</dbReference>
<dbReference type="PANTHER" id="PTHR25462:SF296">
    <property type="entry name" value="MEIOTIC P26, ISOFORM F"/>
    <property type="match status" value="1"/>
</dbReference>
<dbReference type="Proteomes" id="UP000683360">
    <property type="component" value="Unassembled WGS sequence"/>
</dbReference>
<proteinExistence type="predicted"/>
<sequence>MKQYATELQMYIGLRDIEKTTSEVAKYIENLKSGGHLEEYDIEIKISSDLQSILEDVKSFGEIHVNTSSSSYHLWEEEEIKDSATQTTASSSSSDVCSLCQDDNVSSQAVTRCTECEVFLCQECDKHHRKAPLSKHHKPISTEDFNKLPVFMKKISSQCKDHNMRFELYCPFHACPCCVHCVYKHQKCQDIKPLSDILSQIKSSASVLLCENELNDMNEIFEVILNYLKQRIDKNQIKKMDGIEKSHAMRRAIDDYLNELEENILVDLKPSTRHWNQI</sequence>
<dbReference type="OrthoDB" id="6270329at2759"/>